<evidence type="ECO:0000256" key="5">
    <source>
        <dbReference type="ARBA" id="ARBA00022898"/>
    </source>
</evidence>
<dbReference type="STRING" id="388280.SAMN04488057_105363"/>
<sequence>MRQLLLRPGAEELNYEIRGIVKKARMIEELGYEITWENIGDPIQKNNTIPAWMKEIVSGLVQDDHSYGYADSKGMMATRKYLASCNNQKGGVQIGPEDILFFNGLGDGIAKLYQFLIPTARIIGPSPAYSTHSSAEAAHANTRPITYNLDPDNSWYPDMDDLYNKVKYNPSIVGILIINPDNPTGMVYPREVLDRFVAIAREFNLLLIADEIYQNITYNGYEAIGLAEILGDDLPGISLKGISKEFPWPGSRCGWMEFYNKHTSEEFSKLCATLENAKMIEVCSTTLPQLAIPKIMSHPDYKAYRKQANAAIGTRSRIMEEVLGNVKGIKFNKTKGAFYNTVIFDDGVLDADQSLPVEDQRIQGYLDTWLQEKEMPHDKRFVYNLLASEKICVVPVSSFCSDLRGFRVTLLEENEDVFRDTFERLAKSIGQYLNSSRRVLAGH</sequence>
<evidence type="ECO:0000313" key="8">
    <source>
        <dbReference type="EMBL" id="SHN03672.1"/>
    </source>
</evidence>
<comment type="cofactor">
    <cofactor evidence="1">
        <name>pyridoxal 5'-phosphate</name>
        <dbReference type="ChEBI" id="CHEBI:597326"/>
    </cofactor>
</comment>
<dbReference type="NCBIfam" id="NF005334">
    <property type="entry name" value="PRK06855.1"/>
    <property type="match status" value="1"/>
</dbReference>
<dbReference type="PANTHER" id="PTHR43488">
    <property type="entry name" value="GLUTAMATE-PYRUVATE AMINOTRANSFERASE ALAA"/>
    <property type="match status" value="1"/>
</dbReference>
<dbReference type="GO" id="GO:0004021">
    <property type="term" value="F:L-alanine:2-oxoglutarate aminotransferase activity"/>
    <property type="evidence" value="ECO:0007669"/>
    <property type="project" value="UniProtKB-EC"/>
</dbReference>
<keyword evidence="9" id="KW-1185">Reference proteome</keyword>
<dbReference type="EMBL" id="FRCY01000005">
    <property type="protein sequence ID" value="SHN03672.1"/>
    <property type="molecule type" value="Genomic_DNA"/>
</dbReference>
<dbReference type="RefSeq" id="WP_073094662.1">
    <property type="nucleotide sequence ID" value="NZ_FRCY01000005.1"/>
</dbReference>
<dbReference type="Proteomes" id="UP000184513">
    <property type="component" value="Unassembled WGS sequence"/>
</dbReference>
<dbReference type="InterPro" id="IPR015421">
    <property type="entry name" value="PyrdxlP-dep_Trfase_major"/>
</dbReference>
<name>A0A1M7NIP7_9BACT</name>
<proteinExistence type="inferred from homology"/>
<dbReference type="OrthoDB" id="9802328at2"/>
<evidence type="ECO:0000256" key="4">
    <source>
        <dbReference type="ARBA" id="ARBA00022679"/>
    </source>
</evidence>
<organism evidence="8 9">
    <name type="scientific">Cyclobacterium lianum</name>
    <dbReference type="NCBI Taxonomy" id="388280"/>
    <lineage>
        <taxon>Bacteria</taxon>
        <taxon>Pseudomonadati</taxon>
        <taxon>Bacteroidota</taxon>
        <taxon>Cytophagia</taxon>
        <taxon>Cytophagales</taxon>
        <taxon>Cyclobacteriaceae</taxon>
        <taxon>Cyclobacterium</taxon>
    </lineage>
</organism>
<protein>
    <recommendedName>
        <fullName evidence="6">alanine transaminase</fullName>
        <ecNumber evidence="6">2.6.1.2</ecNumber>
    </recommendedName>
</protein>
<comment type="similarity">
    <text evidence="2">Belongs to the class-I pyridoxal-phosphate-dependent aminotransferase family.</text>
</comment>
<dbReference type="CDD" id="cd00609">
    <property type="entry name" value="AAT_like"/>
    <property type="match status" value="1"/>
</dbReference>
<dbReference type="Pfam" id="PF00155">
    <property type="entry name" value="Aminotran_1_2"/>
    <property type="match status" value="1"/>
</dbReference>
<feature type="domain" description="Aminotransferase class I/classII large" evidence="7">
    <location>
        <begin position="44"/>
        <end position="410"/>
    </location>
</feature>
<evidence type="ECO:0000256" key="2">
    <source>
        <dbReference type="ARBA" id="ARBA00007441"/>
    </source>
</evidence>
<dbReference type="InterPro" id="IPR051926">
    <property type="entry name" value="Ala_Aminotransferase"/>
</dbReference>
<keyword evidence="5" id="KW-0663">Pyridoxal phosphate</keyword>
<keyword evidence="3 8" id="KW-0032">Aminotransferase</keyword>
<dbReference type="InterPro" id="IPR015422">
    <property type="entry name" value="PyrdxlP-dep_Trfase_small"/>
</dbReference>
<dbReference type="GO" id="GO:0030170">
    <property type="term" value="F:pyridoxal phosphate binding"/>
    <property type="evidence" value="ECO:0007669"/>
    <property type="project" value="InterPro"/>
</dbReference>
<evidence type="ECO:0000256" key="1">
    <source>
        <dbReference type="ARBA" id="ARBA00001933"/>
    </source>
</evidence>
<dbReference type="InterPro" id="IPR004839">
    <property type="entry name" value="Aminotransferase_I/II_large"/>
</dbReference>
<evidence type="ECO:0000313" key="9">
    <source>
        <dbReference type="Proteomes" id="UP000184513"/>
    </source>
</evidence>
<reference evidence="8 9" key="1">
    <citation type="submission" date="2016-11" db="EMBL/GenBank/DDBJ databases">
        <authorList>
            <person name="Jaros S."/>
            <person name="Januszkiewicz K."/>
            <person name="Wedrychowicz H."/>
        </authorList>
    </citation>
    <scope>NUCLEOTIDE SEQUENCE [LARGE SCALE GENOMIC DNA]</scope>
    <source>
        <strain evidence="8 9">CGMCC 1.6102</strain>
    </source>
</reference>
<dbReference type="InterPro" id="IPR015424">
    <property type="entry name" value="PyrdxlP-dep_Trfase"/>
</dbReference>
<dbReference type="PANTHER" id="PTHR43488:SF2">
    <property type="entry name" value="GLUTAMATE-PYRUVATE AMINOTRANSFERASE ALAA"/>
    <property type="match status" value="1"/>
</dbReference>
<evidence type="ECO:0000259" key="7">
    <source>
        <dbReference type="Pfam" id="PF00155"/>
    </source>
</evidence>
<gene>
    <name evidence="8" type="ORF">SAMN04488057_105363</name>
</gene>
<dbReference type="Gene3D" id="3.90.1150.10">
    <property type="entry name" value="Aspartate Aminotransferase, domain 1"/>
    <property type="match status" value="1"/>
</dbReference>
<evidence type="ECO:0000256" key="3">
    <source>
        <dbReference type="ARBA" id="ARBA00022576"/>
    </source>
</evidence>
<accession>A0A1M7NIP7</accession>
<dbReference type="Gene3D" id="3.40.640.10">
    <property type="entry name" value="Type I PLP-dependent aspartate aminotransferase-like (Major domain)"/>
    <property type="match status" value="1"/>
</dbReference>
<dbReference type="SUPFAM" id="SSF53383">
    <property type="entry name" value="PLP-dependent transferases"/>
    <property type="match status" value="1"/>
</dbReference>
<dbReference type="AlphaFoldDB" id="A0A1M7NIP7"/>
<dbReference type="EC" id="2.6.1.2" evidence="6"/>
<evidence type="ECO:0000256" key="6">
    <source>
        <dbReference type="ARBA" id="ARBA00026106"/>
    </source>
</evidence>
<keyword evidence="4 8" id="KW-0808">Transferase</keyword>